<evidence type="ECO:0000256" key="3">
    <source>
        <dbReference type="PROSITE-ProRule" id="PRU00023"/>
    </source>
</evidence>
<dbReference type="PROSITE" id="PS50297">
    <property type="entry name" value="ANK_REP_REGION"/>
    <property type="match status" value="1"/>
</dbReference>
<dbReference type="Proteomes" id="UP000286415">
    <property type="component" value="Unassembled WGS sequence"/>
</dbReference>
<dbReference type="OrthoDB" id="70519at2759"/>
<accession>A0A8T1MUK8</accession>
<evidence type="ECO:0000256" key="2">
    <source>
        <dbReference type="ARBA" id="ARBA00023043"/>
    </source>
</evidence>
<dbReference type="PANTHER" id="PTHR24171">
    <property type="entry name" value="ANKYRIN REPEAT DOMAIN-CONTAINING PROTEIN 39-RELATED"/>
    <property type="match status" value="1"/>
</dbReference>
<keyword evidence="2 3" id="KW-0040">ANK repeat</keyword>
<evidence type="ECO:0000313" key="5">
    <source>
        <dbReference type="Proteomes" id="UP000286415"/>
    </source>
</evidence>
<protein>
    <submittedName>
        <fullName evidence="4">Ankyrin repeat domain-containing protein 39</fullName>
    </submittedName>
</protein>
<dbReference type="EMBL" id="NIRI02000013">
    <property type="protein sequence ID" value="KAG5452760.1"/>
    <property type="molecule type" value="Genomic_DNA"/>
</dbReference>
<gene>
    <name evidence="4" type="ORF">CSKR_202294</name>
</gene>
<name>A0A8T1MUK8_CLOSI</name>
<keyword evidence="5" id="KW-1185">Reference proteome</keyword>
<dbReference type="PANTHER" id="PTHR24171:SF9">
    <property type="entry name" value="ANKYRIN REPEAT DOMAIN-CONTAINING PROTEIN 39"/>
    <property type="match status" value="1"/>
</dbReference>
<dbReference type="AlphaFoldDB" id="A0A8T1MUK8"/>
<dbReference type="Pfam" id="PF12796">
    <property type="entry name" value="Ank_2"/>
    <property type="match status" value="2"/>
</dbReference>
<proteinExistence type="predicted"/>
<dbReference type="SUPFAM" id="SSF48403">
    <property type="entry name" value="Ankyrin repeat"/>
    <property type="match status" value="1"/>
</dbReference>
<dbReference type="InterPro" id="IPR002110">
    <property type="entry name" value="Ankyrin_rpt"/>
</dbReference>
<keyword evidence="1" id="KW-0677">Repeat</keyword>
<reference evidence="4 5" key="2">
    <citation type="journal article" date="2021" name="Genomics">
        <title>High-quality reference genome for Clonorchis sinensis.</title>
        <authorList>
            <person name="Young N.D."/>
            <person name="Stroehlein A.J."/>
            <person name="Kinkar L."/>
            <person name="Wang T."/>
            <person name="Sohn W.M."/>
            <person name="Chang B.C.H."/>
            <person name="Kaur P."/>
            <person name="Weisz D."/>
            <person name="Dudchenko O."/>
            <person name="Aiden E.L."/>
            <person name="Korhonen P.K."/>
            <person name="Gasser R.B."/>
        </authorList>
    </citation>
    <scope>NUCLEOTIDE SEQUENCE [LARGE SCALE GENOMIC DNA]</scope>
    <source>
        <strain evidence="4">Cs-k2</strain>
    </source>
</reference>
<reference evidence="4 5" key="1">
    <citation type="journal article" date="2018" name="Biotechnol. Adv.">
        <title>Improved genomic resources and new bioinformatic workflow for the carcinogenic parasite Clonorchis sinensis: Biotechnological implications.</title>
        <authorList>
            <person name="Wang D."/>
            <person name="Korhonen P.K."/>
            <person name="Gasser R.B."/>
            <person name="Young N.D."/>
        </authorList>
    </citation>
    <scope>NUCLEOTIDE SEQUENCE [LARGE SCALE GENOMIC DNA]</scope>
    <source>
        <strain evidence="4">Cs-k2</strain>
    </source>
</reference>
<evidence type="ECO:0000313" key="4">
    <source>
        <dbReference type="EMBL" id="KAG5452760.1"/>
    </source>
</evidence>
<comment type="caution">
    <text evidence="4">The sequence shown here is derived from an EMBL/GenBank/DDBJ whole genome shotgun (WGS) entry which is preliminary data.</text>
</comment>
<organism evidence="4 5">
    <name type="scientific">Clonorchis sinensis</name>
    <name type="common">Chinese liver fluke</name>
    <dbReference type="NCBI Taxonomy" id="79923"/>
    <lineage>
        <taxon>Eukaryota</taxon>
        <taxon>Metazoa</taxon>
        <taxon>Spiralia</taxon>
        <taxon>Lophotrochozoa</taxon>
        <taxon>Platyhelminthes</taxon>
        <taxon>Trematoda</taxon>
        <taxon>Digenea</taxon>
        <taxon>Opisthorchiida</taxon>
        <taxon>Opisthorchiata</taxon>
        <taxon>Opisthorchiidae</taxon>
        <taxon>Clonorchis</taxon>
    </lineage>
</organism>
<evidence type="ECO:0000256" key="1">
    <source>
        <dbReference type="ARBA" id="ARBA00022737"/>
    </source>
</evidence>
<dbReference type="InterPro" id="IPR036770">
    <property type="entry name" value="Ankyrin_rpt-contain_sf"/>
</dbReference>
<dbReference type="SMART" id="SM00248">
    <property type="entry name" value="ANK"/>
    <property type="match status" value="3"/>
</dbReference>
<feature type="repeat" description="ANK" evidence="3">
    <location>
        <begin position="61"/>
        <end position="93"/>
    </location>
</feature>
<sequence>MCDATDHLSCSHGSTCPSLHQTLDEVDFERGLWSAALMGNDTRVAFLIKQHPQRINDTDRYGYTALHYAARNNRLRTCQILLQSGADLYARTRSDGATAAHRAAFSGCLGVLEELLKHGGEKLATFTDNEGRSCLHSAYRGRQDEVISWLITNYPQLTTMPDRTGCLPQDLVPS</sequence>
<dbReference type="PROSITE" id="PS50088">
    <property type="entry name" value="ANK_REPEAT"/>
    <property type="match status" value="1"/>
</dbReference>
<dbReference type="Gene3D" id="1.25.40.20">
    <property type="entry name" value="Ankyrin repeat-containing domain"/>
    <property type="match status" value="1"/>
</dbReference>